<evidence type="ECO:0000256" key="4">
    <source>
        <dbReference type="ARBA" id="ARBA00023172"/>
    </source>
</evidence>
<dbReference type="Gene3D" id="1.10.150.130">
    <property type="match status" value="1"/>
</dbReference>
<dbReference type="EMBL" id="FPJG01000006">
    <property type="protein sequence ID" value="SFW50479.1"/>
    <property type="molecule type" value="Genomic_DNA"/>
</dbReference>
<keyword evidence="4" id="KW-0233">DNA recombination</keyword>
<feature type="domain" description="Tyr recombinase" evidence="6">
    <location>
        <begin position="246"/>
        <end position="445"/>
    </location>
</feature>
<evidence type="ECO:0000256" key="3">
    <source>
        <dbReference type="ARBA" id="ARBA00023125"/>
    </source>
</evidence>
<accession>A0A1K1PS77</accession>
<dbReference type="Pfam" id="PF00589">
    <property type="entry name" value="Phage_integrase"/>
    <property type="match status" value="1"/>
</dbReference>
<dbReference type="GO" id="GO:0006310">
    <property type="term" value="P:DNA recombination"/>
    <property type="evidence" value="ECO:0007669"/>
    <property type="project" value="UniProtKB-KW"/>
</dbReference>
<evidence type="ECO:0000259" key="6">
    <source>
        <dbReference type="PROSITE" id="PS51898"/>
    </source>
</evidence>
<keyword evidence="2" id="KW-0229">DNA integration</keyword>
<name>A0A1K1PS77_9PSEU</name>
<comment type="similarity">
    <text evidence="1">Belongs to the 'phage' integrase family.</text>
</comment>
<dbReference type="Proteomes" id="UP000182740">
    <property type="component" value="Unassembled WGS sequence"/>
</dbReference>
<evidence type="ECO:0000313" key="7">
    <source>
        <dbReference type="EMBL" id="SFW50479.1"/>
    </source>
</evidence>
<dbReference type="RefSeq" id="WP_072475088.1">
    <property type="nucleotide sequence ID" value="NZ_FPJG01000006.1"/>
</dbReference>
<organism evidence="7 8">
    <name type="scientific">Amycolatopsis australiensis</name>
    <dbReference type="NCBI Taxonomy" id="546364"/>
    <lineage>
        <taxon>Bacteria</taxon>
        <taxon>Bacillati</taxon>
        <taxon>Actinomycetota</taxon>
        <taxon>Actinomycetes</taxon>
        <taxon>Pseudonocardiales</taxon>
        <taxon>Pseudonocardiaceae</taxon>
        <taxon>Amycolatopsis</taxon>
    </lineage>
</organism>
<dbReference type="InterPro" id="IPR013762">
    <property type="entry name" value="Integrase-like_cat_sf"/>
</dbReference>
<dbReference type="InterPro" id="IPR011010">
    <property type="entry name" value="DNA_brk_join_enz"/>
</dbReference>
<keyword evidence="8" id="KW-1185">Reference proteome</keyword>
<gene>
    <name evidence="7" type="ORF">SAMN04489730_0953</name>
</gene>
<keyword evidence="3" id="KW-0238">DNA-binding</keyword>
<dbReference type="STRING" id="546364.SAMN04489730_0953"/>
<protein>
    <submittedName>
        <fullName evidence="7">Site-specific recombinase XerD</fullName>
    </submittedName>
</protein>
<evidence type="ECO:0000256" key="2">
    <source>
        <dbReference type="ARBA" id="ARBA00022908"/>
    </source>
</evidence>
<dbReference type="Gene3D" id="1.10.443.10">
    <property type="entry name" value="Intergrase catalytic core"/>
    <property type="match status" value="1"/>
</dbReference>
<reference evidence="8" key="1">
    <citation type="submission" date="2016-11" db="EMBL/GenBank/DDBJ databases">
        <authorList>
            <person name="Varghese N."/>
            <person name="Submissions S."/>
        </authorList>
    </citation>
    <scope>NUCLEOTIDE SEQUENCE [LARGE SCALE GENOMIC DNA]</scope>
    <source>
        <strain evidence="8">DSM 44671</strain>
    </source>
</reference>
<dbReference type="InterPro" id="IPR050090">
    <property type="entry name" value="Tyrosine_recombinase_XerCD"/>
</dbReference>
<dbReference type="OrthoDB" id="4326943at2"/>
<dbReference type="PANTHER" id="PTHR30349:SF64">
    <property type="entry name" value="PROPHAGE INTEGRASE INTD-RELATED"/>
    <property type="match status" value="1"/>
</dbReference>
<dbReference type="InterPro" id="IPR004107">
    <property type="entry name" value="Integrase_SAM-like_N"/>
</dbReference>
<feature type="region of interest" description="Disordered" evidence="5">
    <location>
        <begin position="1"/>
        <end position="22"/>
    </location>
</feature>
<evidence type="ECO:0000256" key="5">
    <source>
        <dbReference type="SAM" id="MobiDB-lite"/>
    </source>
</evidence>
<evidence type="ECO:0000313" key="8">
    <source>
        <dbReference type="Proteomes" id="UP000182740"/>
    </source>
</evidence>
<dbReference type="PROSITE" id="PS51898">
    <property type="entry name" value="TYR_RECOMBINASE"/>
    <property type="match status" value="1"/>
</dbReference>
<proteinExistence type="inferred from homology"/>
<dbReference type="GO" id="GO:0015074">
    <property type="term" value="P:DNA integration"/>
    <property type="evidence" value="ECO:0007669"/>
    <property type="project" value="UniProtKB-KW"/>
</dbReference>
<sequence>MASQGKPEGGRQRGSIRRHRDALQVRVSAGKDPVTGDRIVLTDSVVIERPGNERSERAAWKEAEKLRTRLLAEADSLKVARTKSTFGALLDQWLPQAEIDPTTRMNYEWIIRDHIRPVLGDVPLVLLLRDASERLERFYADLRRCRQRCDGKPFVEHRVAGPHECREVKHRRPSHRPSAGWLENHDCAATGCGVVECQLHKCKPYAASSVRSVHAIISGALSAAVRWNRIPYNPAPAVRLPPKRKPQPRPPSSEDMARIIEAAHEASEEWGTYVWLSAVTGARRGEVAALQWEDVDLAGAVVVLNENYVRGPDGMLIKDTKTHQGRRVALDPETVALLERRKAATAKQLASLGLELTGKTWVFSAKLDFSSPRDPGALTRRYSRLVAKLGIETQLKELRHYSATELLTSGVDLRTVAGRLGHGDGTTTLRHYAAWVGAADKAAAAAIGSKMPKLRSTAGPESA</sequence>
<dbReference type="InterPro" id="IPR002104">
    <property type="entry name" value="Integrase_catalytic"/>
</dbReference>
<dbReference type="CDD" id="cd01189">
    <property type="entry name" value="INT_ICEBs1_C_like"/>
    <property type="match status" value="1"/>
</dbReference>
<dbReference type="SUPFAM" id="SSF56349">
    <property type="entry name" value="DNA breaking-rejoining enzymes"/>
    <property type="match status" value="1"/>
</dbReference>
<dbReference type="PANTHER" id="PTHR30349">
    <property type="entry name" value="PHAGE INTEGRASE-RELATED"/>
    <property type="match status" value="1"/>
</dbReference>
<dbReference type="GO" id="GO:0003677">
    <property type="term" value="F:DNA binding"/>
    <property type="evidence" value="ECO:0007669"/>
    <property type="project" value="UniProtKB-KW"/>
</dbReference>
<dbReference type="AlphaFoldDB" id="A0A1K1PS77"/>
<dbReference type="Pfam" id="PF14659">
    <property type="entry name" value="Phage_int_SAM_3"/>
    <property type="match status" value="1"/>
</dbReference>
<evidence type="ECO:0000256" key="1">
    <source>
        <dbReference type="ARBA" id="ARBA00008857"/>
    </source>
</evidence>
<dbReference type="InterPro" id="IPR010998">
    <property type="entry name" value="Integrase_recombinase_N"/>
</dbReference>